<dbReference type="EMBL" id="JACHMO010000001">
    <property type="protein sequence ID" value="MBB5806904.1"/>
    <property type="molecule type" value="Genomic_DNA"/>
</dbReference>
<name>A0A7W9HS12_9PSEU</name>
<reference evidence="2 3" key="1">
    <citation type="submission" date="2020-08" db="EMBL/GenBank/DDBJ databases">
        <title>Sequencing the genomes of 1000 actinobacteria strains.</title>
        <authorList>
            <person name="Klenk H.-P."/>
        </authorList>
    </citation>
    <scope>NUCLEOTIDE SEQUENCE [LARGE SCALE GENOMIC DNA]</scope>
    <source>
        <strain evidence="2 3">DSM 45486</strain>
    </source>
</reference>
<keyword evidence="1" id="KW-0472">Membrane</keyword>
<evidence type="ECO:0000313" key="2">
    <source>
        <dbReference type="EMBL" id="MBB5806904.1"/>
    </source>
</evidence>
<proteinExistence type="predicted"/>
<comment type="caution">
    <text evidence="2">The sequence shown here is derived from an EMBL/GenBank/DDBJ whole genome shotgun (WGS) entry which is preliminary data.</text>
</comment>
<dbReference type="AlphaFoldDB" id="A0A7W9HS12"/>
<gene>
    <name evidence="2" type="ORF">F4560_006672</name>
</gene>
<dbReference type="RefSeq" id="WP_184926811.1">
    <property type="nucleotide sequence ID" value="NZ_JACHMO010000001.1"/>
</dbReference>
<organism evidence="2 3">
    <name type="scientific">Saccharothrix ecbatanensis</name>
    <dbReference type="NCBI Taxonomy" id="1105145"/>
    <lineage>
        <taxon>Bacteria</taxon>
        <taxon>Bacillati</taxon>
        <taxon>Actinomycetota</taxon>
        <taxon>Actinomycetes</taxon>
        <taxon>Pseudonocardiales</taxon>
        <taxon>Pseudonocardiaceae</taxon>
        <taxon>Saccharothrix</taxon>
    </lineage>
</organism>
<protein>
    <submittedName>
        <fullName evidence="2">Uncharacterized protein</fullName>
    </submittedName>
</protein>
<keyword evidence="1" id="KW-0812">Transmembrane</keyword>
<keyword evidence="1" id="KW-1133">Transmembrane helix</keyword>
<evidence type="ECO:0000256" key="1">
    <source>
        <dbReference type="SAM" id="Phobius"/>
    </source>
</evidence>
<feature type="transmembrane region" description="Helical" evidence="1">
    <location>
        <begin position="43"/>
        <end position="67"/>
    </location>
</feature>
<evidence type="ECO:0000313" key="3">
    <source>
        <dbReference type="Proteomes" id="UP000552097"/>
    </source>
</evidence>
<accession>A0A7W9HS12</accession>
<sequence length="223" mass="23665">MTVELDDRLRELFADERLDVRAPPDAADEIMAGARRRRRTRTAVAASFSLTVLVAGGVAVSGIGRLVSEPASPSRSTVVETVTVSVAPSRPTEPGSYGGMALGMTRQDLGGVNTVLYPVRMDTCDYYSTGAVQGEAVVVSPRHGVVRVTLPALSVTPSGVGVGSSTDEVLTRYPTAVWRQHDLLTVPMPGTPAWQYVLPLDAAGKVTSVRMESIDHDCDLGDK</sequence>
<dbReference type="Proteomes" id="UP000552097">
    <property type="component" value="Unassembled WGS sequence"/>
</dbReference>
<keyword evidence="3" id="KW-1185">Reference proteome</keyword>